<evidence type="ECO:0000259" key="7">
    <source>
        <dbReference type="PROSITE" id="PS51918"/>
    </source>
</evidence>
<accession>A0A412C206</accession>
<keyword evidence="5" id="KW-0408">Iron</keyword>
<feature type="domain" description="Radical SAM core" evidence="7">
    <location>
        <begin position="1"/>
        <end position="231"/>
    </location>
</feature>
<dbReference type="SFLD" id="SFLDG01067">
    <property type="entry name" value="SPASM/twitch_domain_containing"/>
    <property type="match status" value="1"/>
</dbReference>
<comment type="cofactor">
    <cofactor evidence="1">
        <name>[4Fe-4S] cluster</name>
        <dbReference type="ChEBI" id="CHEBI:49883"/>
    </cofactor>
</comment>
<dbReference type="PANTHER" id="PTHR43273">
    <property type="entry name" value="ANAEROBIC SULFATASE-MATURATING ENZYME HOMOLOG ASLB-RELATED"/>
    <property type="match status" value="1"/>
</dbReference>
<comment type="caution">
    <text evidence="8">The sequence shown here is derived from an EMBL/GenBank/DDBJ whole genome shotgun (WGS) entry which is preliminary data.</text>
</comment>
<gene>
    <name evidence="8" type="ORF">DWY88_09270</name>
</gene>
<dbReference type="InterPro" id="IPR000385">
    <property type="entry name" value="MoaA_NifB_PqqE_Fe-S-bd_CS"/>
</dbReference>
<dbReference type="SUPFAM" id="SSF102114">
    <property type="entry name" value="Radical SAM enzymes"/>
    <property type="match status" value="1"/>
</dbReference>
<keyword evidence="6" id="KW-0411">Iron-sulfur</keyword>
<dbReference type="CDD" id="cd01335">
    <property type="entry name" value="Radical_SAM"/>
    <property type="match status" value="1"/>
</dbReference>
<dbReference type="InterPro" id="IPR023867">
    <property type="entry name" value="Sulphatase_maturase_rSAM"/>
</dbReference>
<dbReference type="InterPro" id="IPR058240">
    <property type="entry name" value="rSAM_sf"/>
</dbReference>
<evidence type="ECO:0000313" key="9">
    <source>
        <dbReference type="Proteomes" id="UP000286137"/>
    </source>
</evidence>
<dbReference type="PROSITE" id="PS01305">
    <property type="entry name" value="MOAA_NIFB_PQQE"/>
    <property type="match status" value="1"/>
</dbReference>
<reference evidence="8 9" key="1">
    <citation type="submission" date="2018-08" db="EMBL/GenBank/DDBJ databases">
        <title>A genome reference for cultivated species of the human gut microbiota.</title>
        <authorList>
            <person name="Zou Y."/>
            <person name="Xue W."/>
            <person name="Luo G."/>
        </authorList>
    </citation>
    <scope>NUCLEOTIDE SEQUENCE [LARGE SCALE GENOMIC DNA]</scope>
    <source>
        <strain evidence="8 9">AF27-4BH</strain>
    </source>
</reference>
<dbReference type="SFLD" id="SFLDG01386">
    <property type="entry name" value="main_SPASM_domain-containing"/>
    <property type="match status" value="1"/>
</dbReference>
<evidence type="ECO:0000256" key="3">
    <source>
        <dbReference type="ARBA" id="ARBA00022691"/>
    </source>
</evidence>
<organism evidence="8 9">
    <name type="scientific">Mediterraneibacter gnavus</name>
    <name type="common">Ruminococcus gnavus</name>
    <dbReference type="NCBI Taxonomy" id="33038"/>
    <lineage>
        <taxon>Bacteria</taxon>
        <taxon>Bacillati</taxon>
        <taxon>Bacillota</taxon>
        <taxon>Clostridia</taxon>
        <taxon>Lachnospirales</taxon>
        <taxon>Lachnospiraceae</taxon>
        <taxon>Mediterraneibacter</taxon>
    </lineage>
</organism>
<evidence type="ECO:0000256" key="2">
    <source>
        <dbReference type="ARBA" id="ARBA00022485"/>
    </source>
</evidence>
<proteinExistence type="predicted"/>
<dbReference type="GO" id="GO:0051539">
    <property type="term" value="F:4 iron, 4 sulfur cluster binding"/>
    <property type="evidence" value="ECO:0007669"/>
    <property type="project" value="UniProtKB-KW"/>
</dbReference>
<dbReference type="InterPro" id="IPR007197">
    <property type="entry name" value="rSAM"/>
</dbReference>
<dbReference type="GO" id="GO:0046872">
    <property type="term" value="F:metal ion binding"/>
    <property type="evidence" value="ECO:0007669"/>
    <property type="project" value="UniProtKB-KW"/>
</dbReference>
<keyword evidence="3" id="KW-0949">S-adenosyl-L-methionine</keyword>
<dbReference type="AlphaFoldDB" id="A0A412C206"/>
<dbReference type="Proteomes" id="UP000286137">
    <property type="component" value="Unassembled WGS sequence"/>
</dbReference>
<dbReference type="PANTHER" id="PTHR43273:SF8">
    <property type="entry name" value="RADICAL SAM DOMAIN PROTEIN"/>
    <property type="match status" value="1"/>
</dbReference>
<dbReference type="GO" id="GO:0016491">
    <property type="term" value="F:oxidoreductase activity"/>
    <property type="evidence" value="ECO:0007669"/>
    <property type="project" value="InterPro"/>
</dbReference>
<dbReference type="EMBL" id="QRTJ01000016">
    <property type="protein sequence ID" value="RGQ67080.1"/>
    <property type="molecule type" value="Genomic_DNA"/>
</dbReference>
<evidence type="ECO:0000313" key="8">
    <source>
        <dbReference type="EMBL" id="RGQ67080.1"/>
    </source>
</evidence>
<evidence type="ECO:0000256" key="4">
    <source>
        <dbReference type="ARBA" id="ARBA00022723"/>
    </source>
</evidence>
<keyword evidence="2" id="KW-0004">4Fe-4S</keyword>
<protein>
    <submittedName>
        <fullName evidence="8">4Fe-4S cluster-binding domain-containing protein</fullName>
    </submittedName>
</protein>
<dbReference type="Pfam" id="PF04055">
    <property type="entry name" value="Radical_SAM"/>
    <property type="match status" value="1"/>
</dbReference>
<sequence length="351" mass="40725">MYTITLEVNQICNLRCNYCYLGKKTNQKMTEEIAYKGLEIAFLNAVKHKDRRLWVDFVGGEALLSFSFLKQLVKYIERQALERDIFVTYSITTNGTILNEEILEWLIRYKIHLKVSIDGDEETHNRNRKWIDGVGSYANIIENDVYFKEYEKQTKQYIQAAHVVTQNNYEETFQSVCHLIENLNFRVVDSSIDVMHRWTTDQLNDLADEWEKVLCYYIKKQKAGKAFLWGPVLDLKKYGENNGKTGFCGVGLIQIYVKVDGRIFGCAANLESSGCIGDVDNGLSMGRIKKWRELGKEDTMCSKCGIHEACQSKNCIMNSLAYSGTINEHNPDMCYFERKKRSLWEKYAIEL</sequence>
<evidence type="ECO:0000256" key="1">
    <source>
        <dbReference type="ARBA" id="ARBA00001966"/>
    </source>
</evidence>
<keyword evidence="4" id="KW-0479">Metal-binding</keyword>
<dbReference type="InterPro" id="IPR013785">
    <property type="entry name" value="Aldolase_TIM"/>
</dbReference>
<evidence type="ECO:0000256" key="6">
    <source>
        <dbReference type="ARBA" id="ARBA00023014"/>
    </source>
</evidence>
<evidence type="ECO:0000256" key="5">
    <source>
        <dbReference type="ARBA" id="ARBA00023004"/>
    </source>
</evidence>
<name>A0A412C206_MEDGN</name>
<dbReference type="SFLD" id="SFLDG01384">
    <property type="entry name" value="thioether_bond_formation_requi"/>
    <property type="match status" value="1"/>
</dbReference>
<dbReference type="Gene3D" id="3.20.20.70">
    <property type="entry name" value="Aldolase class I"/>
    <property type="match status" value="1"/>
</dbReference>
<dbReference type="PROSITE" id="PS51918">
    <property type="entry name" value="RADICAL_SAM"/>
    <property type="match status" value="1"/>
</dbReference>
<dbReference type="SFLD" id="SFLDS00029">
    <property type="entry name" value="Radical_SAM"/>
    <property type="match status" value="1"/>
</dbReference>